<feature type="domain" description="Thioredoxin" evidence="3">
    <location>
        <begin position="42"/>
        <end position="159"/>
    </location>
</feature>
<dbReference type="Proteomes" id="UP001300502">
    <property type="component" value="Unassembled WGS sequence"/>
</dbReference>
<comment type="caution">
    <text evidence="4">The sequence shown here is derived from an EMBL/GenBank/DDBJ whole genome shotgun (WGS) entry which is preliminary data.</text>
</comment>
<evidence type="ECO:0000313" key="4">
    <source>
        <dbReference type="EMBL" id="KAK4523227.1"/>
    </source>
</evidence>
<organism evidence="4 5">
    <name type="scientific">Galdieria yellowstonensis</name>
    <dbReference type="NCBI Taxonomy" id="3028027"/>
    <lineage>
        <taxon>Eukaryota</taxon>
        <taxon>Rhodophyta</taxon>
        <taxon>Bangiophyceae</taxon>
        <taxon>Galdieriales</taxon>
        <taxon>Galdieriaceae</taxon>
        <taxon>Galdieria</taxon>
    </lineage>
</organism>
<dbReference type="SUPFAM" id="SSF52833">
    <property type="entry name" value="Thioredoxin-like"/>
    <property type="match status" value="1"/>
</dbReference>
<name>A0AAV9I7N8_9RHOD</name>
<keyword evidence="1" id="KW-0812">Transmembrane</keyword>
<dbReference type="InterPro" id="IPR036249">
    <property type="entry name" value="Thioredoxin-like_sf"/>
</dbReference>
<proteinExistence type="predicted"/>
<evidence type="ECO:0000256" key="2">
    <source>
        <dbReference type="SAM" id="SignalP"/>
    </source>
</evidence>
<feature type="signal peptide" evidence="2">
    <location>
        <begin position="1"/>
        <end position="16"/>
    </location>
</feature>
<reference evidence="4 5" key="1">
    <citation type="submission" date="2022-07" db="EMBL/GenBank/DDBJ databases">
        <title>Genome-wide signatures of adaptation to extreme environments.</title>
        <authorList>
            <person name="Cho C.H."/>
            <person name="Yoon H.S."/>
        </authorList>
    </citation>
    <scope>NUCLEOTIDE SEQUENCE [LARGE SCALE GENOMIC DNA]</scope>
    <source>
        <strain evidence="4 5">108.79 E11</strain>
    </source>
</reference>
<dbReference type="AlphaFoldDB" id="A0AAV9I7N8"/>
<protein>
    <recommendedName>
        <fullName evidence="3">Thioredoxin domain-containing protein</fullName>
    </recommendedName>
</protein>
<keyword evidence="2" id="KW-0732">Signal</keyword>
<feature type="chain" id="PRO_5043620040" description="Thioredoxin domain-containing protein" evidence="2">
    <location>
        <begin position="17"/>
        <end position="225"/>
    </location>
</feature>
<dbReference type="Gene3D" id="3.40.30.10">
    <property type="entry name" value="Glutaredoxin"/>
    <property type="match status" value="1"/>
</dbReference>
<dbReference type="InterPro" id="IPR013766">
    <property type="entry name" value="Thioredoxin_domain"/>
</dbReference>
<dbReference type="PROSITE" id="PS51352">
    <property type="entry name" value="THIOREDOXIN_2"/>
    <property type="match status" value="1"/>
</dbReference>
<gene>
    <name evidence="4" type="ORF">GAYE_PCTG44G1120</name>
</gene>
<feature type="transmembrane region" description="Helical" evidence="1">
    <location>
        <begin position="183"/>
        <end position="201"/>
    </location>
</feature>
<keyword evidence="1" id="KW-0472">Membrane</keyword>
<evidence type="ECO:0000313" key="5">
    <source>
        <dbReference type="Proteomes" id="UP001300502"/>
    </source>
</evidence>
<dbReference type="Pfam" id="PF00085">
    <property type="entry name" value="Thioredoxin"/>
    <property type="match status" value="1"/>
</dbReference>
<evidence type="ECO:0000259" key="3">
    <source>
        <dbReference type="PROSITE" id="PS51352"/>
    </source>
</evidence>
<keyword evidence="1" id="KW-1133">Transmembrane helix</keyword>
<accession>A0AAV9I7N8</accession>
<keyword evidence="5" id="KW-1185">Reference proteome</keyword>
<sequence>MFRWTSLVVLIGSCFTIWWSGKNSLQQPFKQAFKTDARPFYCEQLHSIPGFQSVYADWKEWSKLVEAGNISSGPLIVLFYLPTCPFSRELWPKVEGLAQAFPGACVVTIRTSWEAPRLKDHVVFSFPTLFISKDGHHFHRYRGERDWEHLLNATEHLLERKAMMKNVQVPTTLPEELFSVDSYWQYMKLSFIFIIWLYALISKWPYFGTAASQNPNNNPLYQYLL</sequence>
<dbReference type="EMBL" id="JANCYU010000012">
    <property type="protein sequence ID" value="KAK4523227.1"/>
    <property type="molecule type" value="Genomic_DNA"/>
</dbReference>
<evidence type="ECO:0000256" key="1">
    <source>
        <dbReference type="SAM" id="Phobius"/>
    </source>
</evidence>